<proteinExistence type="predicted"/>
<evidence type="ECO:0000259" key="3">
    <source>
        <dbReference type="PROSITE" id="PS50045"/>
    </source>
</evidence>
<keyword evidence="1" id="KW-0547">Nucleotide-binding</keyword>
<dbReference type="Gene3D" id="3.40.50.300">
    <property type="entry name" value="P-loop containing nucleotide triphosphate hydrolases"/>
    <property type="match status" value="1"/>
</dbReference>
<sequence>MQAKLLTAIEKRQISRLGATDIIPIDVRLISATNVNIRELVEEGNFRQDLLYRINTIEITIPPLRERGDDVLLLADYFLTKVYSINIRKR</sequence>
<reference evidence="4" key="1">
    <citation type="journal article" date="2010" name="PLoS ONE">
        <title>Functional metagenomics: a high throughput screening method to decipher microbiota-driven NF-kappaB modulation in the human gut.</title>
        <authorList>
            <person name="Lakhdari O."/>
            <person name="Cultrone A."/>
            <person name="Tap J."/>
            <person name="Gloux K."/>
            <person name="Bernard F."/>
            <person name="Ehrlich S.D."/>
            <person name="Lefevre F."/>
            <person name="Dore J."/>
            <person name="Blottiere H.M."/>
        </authorList>
    </citation>
    <scope>NUCLEOTIDE SEQUENCE</scope>
</reference>
<evidence type="ECO:0000313" key="4">
    <source>
        <dbReference type="EMBL" id="ADR74156.1"/>
    </source>
</evidence>
<dbReference type="InterPro" id="IPR002078">
    <property type="entry name" value="Sigma_54_int"/>
</dbReference>
<protein>
    <submittedName>
        <fullName evidence="4">Putative two-component system response regulator</fullName>
    </submittedName>
</protein>
<organism evidence="4">
    <name type="scientific">uncultured bacterium 52B7</name>
    <dbReference type="NCBI Taxonomy" id="933047"/>
    <lineage>
        <taxon>Bacteria</taxon>
        <taxon>environmental samples</taxon>
    </lineage>
</organism>
<accession>E5KWN9</accession>
<dbReference type="InterPro" id="IPR027417">
    <property type="entry name" value="P-loop_NTPase"/>
</dbReference>
<feature type="domain" description="Sigma-54 factor interaction" evidence="3">
    <location>
        <begin position="1"/>
        <end position="82"/>
    </location>
</feature>
<keyword evidence="2" id="KW-0067">ATP-binding</keyword>
<dbReference type="SUPFAM" id="SSF52540">
    <property type="entry name" value="P-loop containing nucleoside triphosphate hydrolases"/>
    <property type="match status" value="1"/>
</dbReference>
<dbReference type="PANTHER" id="PTHR32071">
    <property type="entry name" value="TRANSCRIPTIONAL REGULATORY PROTEIN"/>
    <property type="match status" value="1"/>
</dbReference>
<dbReference type="GO" id="GO:0005524">
    <property type="term" value="F:ATP binding"/>
    <property type="evidence" value="ECO:0007669"/>
    <property type="project" value="UniProtKB-KW"/>
</dbReference>
<name>E5KWN9_9BACT</name>
<dbReference type="GO" id="GO:0006355">
    <property type="term" value="P:regulation of DNA-templated transcription"/>
    <property type="evidence" value="ECO:0007669"/>
    <property type="project" value="InterPro"/>
</dbReference>
<dbReference type="EMBL" id="HQ231916">
    <property type="protein sequence ID" value="ADR74156.1"/>
    <property type="molecule type" value="Genomic_DNA"/>
</dbReference>
<evidence type="ECO:0000256" key="1">
    <source>
        <dbReference type="ARBA" id="ARBA00022741"/>
    </source>
</evidence>
<dbReference type="PANTHER" id="PTHR32071:SF113">
    <property type="entry name" value="ALGINATE BIOSYNTHESIS TRANSCRIPTIONAL REGULATORY PROTEIN ALGB"/>
    <property type="match status" value="1"/>
</dbReference>
<dbReference type="AlphaFoldDB" id="E5KWN9"/>
<dbReference type="PROSITE" id="PS50045">
    <property type="entry name" value="SIGMA54_INTERACT_4"/>
    <property type="match status" value="1"/>
</dbReference>
<evidence type="ECO:0000256" key="2">
    <source>
        <dbReference type="ARBA" id="ARBA00022840"/>
    </source>
</evidence>
<dbReference type="Pfam" id="PF00158">
    <property type="entry name" value="Sigma54_activat"/>
    <property type="match status" value="1"/>
</dbReference>